<feature type="compositionally biased region" description="Low complexity" evidence="1">
    <location>
        <begin position="1"/>
        <end position="30"/>
    </location>
</feature>
<dbReference type="OrthoDB" id="5790345at2759"/>
<feature type="region of interest" description="Disordered" evidence="1">
    <location>
        <begin position="1"/>
        <end position="98"/>
    </location>
</feature>
<reference evidence="3" key="1">
    <citation type="submission" date="2020-12" db="UniProtKB">
        <authorList>
            <consortium name="WormBaseParasite"/>
        </authorList>
    </citation>
    <scope>IDENTIFICATION</scope>
    <source>
        <strain evidence="3">MHco3</strain>
    </source>
</reference>
<feature type="compositionally biased region" description="Polar residues" evidence="1">
    <location>
        <begin position="52"/>
        <end position="68"/>
    </location>
</feature>
<dbReference type="Proteomes" id="UP000025227">
    <property type="component" value="Unplaced"/>
</dbReference>
<evidence type="ECO:0000313" key="3">
    <source>
        <dbReference type="WBParaSite" id="HCON_00072510-00001"/>
    </source>
</evidence>
<sequence>MSDQASAPAPADAPVAAAQPQAPSTPSHQANTRDRLFGTETSKPSPKKINPTFKSTIFDSSTPTSPQRTPKKTIPSLARNPITGEIKSTPPPQQQISV</sequence>
<organism evidence="2 3">
    <name type="scientific">Haemonchus contortus</name>
    <name type="common">Barber pole worm</name>
    <dbReference type="NCBI Taxonomy" id="6289"/>
    <lineage>
        <taxon>Eukaryota</taxon>
        <taxon>Metazoa</taxon>
        <taxon>Ecdysozoa</taxon>
        <taxon>Nematoda</taxon>
        <taxon>Chromadorea</taxon>
        <taxon>Rhabditida</taxon>
        <taxon>Rhabditina</taxon>
        <taxon>Rhabditomorpha</taxon>
        <taxon>Strongyloidea</taxon>
        <taxon>Trichostrongylidae</taxon>
        <taxon>Haemonchus</taxon>
    </lineage>
</organism>
<feature type="compositionally biased region" description="Pro residues" evidence="1">
    <location>
        <begin position="89"/>
        <end position="98"/>
    </location>
</feature>
<dbReference type="WBParaSite" id="HCON_00072510-00001">
    <property type="protein sequence ID" value="HCON_00072510-00001"/>
    <property type="gene ID" value="HCON_00072510"/>
</dbReference>
<dbReference type="OMA" id="CNTRDRL"/>
<accession>A0A7I4YAB9</accession>
<proteinExistence type="predicted"/>
<protein>
    <submittedName>
        <fullName evidence="3">MAP kinase kinase kinase mkh1</fullName>
    </submittedName>
</protein>
<dbReference type="AlphaFoldDB" id="A0A7I4YAB9"/>
<keyword evidence="2" id="KW-1185">Reference proteome</keyword>
<evidence type="ECO:0000256" key="1">
    <source>
        <dbReference type="SAM" id="MobiDB-lite"/>
    </source>
</evidence>
<evidence type="ECO:0000313" key="2">
    <source>
        <dbReference type="Proteomes" id="UP000025227"/>
    </source>
</evidence>
<name>A0A7I4YAB9_HAECO</name>